<keyword evidence="3" id="KW-0325">Glycoprotein</keyword>
<comment type="pathway">
    <text evidence="3">Protein modification; protein glycosylation.</text>
</comment>
<keyword evidence="3" id="KW-0812">Transmembrane</keyword>
<comment type="caution">
    <text evidence="4">The sequence shown here is derived from an EMBL/GenBank/DDBJ whole genome shotgun (WGS) entry which is preliminary data.</text>
</comment>
<keyword evidence="3" id="KW-0333">Golgi apparatus</keyword>
<dbReference type="GO" id="GO:0032580">
    <property type="term" value="C:Golgi cisterna membrane"/>
    <property type="evidence" value="ECO:0007669"/>
    <property type="project" value="UniProtKB-SubCell"/>
</dbReference>
<comment type="similarity">
    <text evidence="3">Belongs to the glycosyltransferase 11 family.</text>
</comment>
<dbReference type="Pfam" id="PF01531">
    <property type="entry name" value="Glyco_transf_11"/>
    <property type="match status" value="1"/>
</dbReference>
<dbReference type="PANTHER" id="PTHR11927">
    <property type="entry name" value="GALACTOSIDE 2-L-FUCOSYLTRANSFERASE"/>
    <property type="match status" value="1"/>
</dbReference>
<evidence type="ECO:0000313" key="5">
    <source>
        <dbReference type="Proteomes" id="UP000593567"/>
    </source>
</evidence>
<protein>
    <recommendedName>
        <fullName evidence="3">L-Fucosyltransferase</fullName>
        <ecNumber evidence="3">2.4.1.-</ecNumber>
    </recommendedName>
</protein>
<keyword evidence="1 3" id="KW-0328">Glycosyltransferase</keyword>
<gene>
    <name evidence="4" type="ORF">EB796_012088</name>
</gene>
<keyword evidence="3" id="KW-0735">Signal-anchor</keyword>
<dbReference type="EC" id="2.4.1.-" evidence="3"/>
<evidence type="ECO:0000256" key="2">
    <source>
        <dbReference type="ARBA" id="ARBA00022679"/>
    </source>
</evidence>
<keyword evidence="5" id="KW-1185">Reference proteome</keyword>
<sequence>MFMMASAIAAAVRYNATFVMTQQGDDCEWLAWLQDLLISFSTTLPLLPFSMMENWTSVEGGEYTAFSPIEIRGNNASIAGYRQSWKYFQSEAEQKAIRETFKFTSKYETSSYKTLEKEARGKFSCTDHPTFVGIHVRLGDMLEKGNMEYGYRAANLSFFSSAMKTVTSYFNKSSCLIFIAASDSFGLAKRMLKPLESNVYWSTGSWSGDFAALSKCNHSIISGGTFEFWTAWMAGSKVWYFSKFVKPDTTFAADFITENFYLPWWKPVGLRID</sequence>
<proteinExistence type="inferred from homology"/>
<dbReference type="EMBL" id="VXIV02001802">
    <property type="protein sequence ID" value="KAF6029624.1"/>
    <property type="molecule type" value="Genomic_DNA"/>
</dbReference>
<organism evidence="4 5">
    <name type="scientific">Bugula neritina</name>
    <name type="common">Brown bryozoan</name>
    <name type="synonym">Sertularia neritina</name>
    <dbReference type="NCBI Taxonomy" id="10212"/>
    <lineage>
        <taxon>Eukaryota</taxon>
        <taxon>Metazoa</taxon>
        <taxon>Spiralia</taxon>
        <taxon>Lophotrochozoa</taxon>
        <taxon>Bryozoa</taxon>
        <taxon>Gymnolaemata</taxon>
        <taxon>Cheilostomatida</taxon>
        <taxon>Flustrina</taxon>
        <taxon>Buguloidea</taxon>
        <taxon>Bugulidae</taxon>
        <taxon>Bugula</taxon>
    </lineage>
</organism>
<dbReference type="GO" id="GO:0005975">
    <property type="term" value="P:carbohydrate metabolic process"/>
    <property type="evidence" value="ECO:0007669"/>
    <property type="project" value="InterPro"/>
</dbReference>
<name>A0A7J7JV73_BUGNE</name>
<reference evidence="4" key="1">
    <citation type="submission" date="2020-06" db="EMBL/GenBank/DDBJ databases">
        <title>Draft genome of Bugula neritina, a colonial animal packing powerful symbionts and potential medicines.</title>
        <authorList>
            <person name="Rayko M."/>
        </authorList>
    </citation>
    <scope>NUCLEOTIDE SEQUENCE [LARGE SCALE GENOMIC DNA]</scope>
    <source>
        <strain evidence="4">Kwan_BN1</strain>
    </source>
</reference>
<evidence type="ECO:0000256" key="3">
    <source>
        <dbReference type="RuleBase" id="RU363129"/>
    </source>
</evidence>
<evidence type="ECO:0000313" key="4">
    <source>
        <dbReference type="EMBL" id="KAF6029624.1"/>
    </source>
</evidence>
<dbReference type="OrthoDB" id="6090518at2759"/>
<accession>A0A7J7JV73</accession>
<dbReference type="GO" id="GO:0008107">
    <property type="term" value="F:galactoside 2-alpha-L-fucosyltransferase activity"/>
    <property type="evidence" value="ECO:0007669"/>
    <property type="project" value="InterPro"/>
</dbReference>
<dbReference type="AlphaFoldDB" id="A0A7J7JV73"/>
<dbReference type="InterPro" id="IPR002516">
    <property type="entry name" value="Glyco_trans_11"/>
</dbReference>
<dbReference type="PANTHER" id="PTHR11927:SF9">
    <property type="entry name" value="L-FUCOSYLTRANSFERASE"/>
    <property type="match status" value="1"/>
</dbReference>
<dbReference type="Proteomes" id="UP000593567">
    <property type="component" value="Unassembled WGS sequence"/>
</dbReference>
<keyword evidence="2 3" id="KW-0808">Transferase</keyword>
<dbReference type="UniPathway" id="UPA00378"/>
<evidence type="ECO:0000256" key="1">
    <source>
        <dbReference type="ARBA" id="ARBA00022676"/>
    </source>
</evidence>
<comment type="subcellular location">
    <subcellularLocation>
        <location evidence="3">Golgi apparatus</location>
        <location evidence="3">Golgi stack membrane</location>
        <topology evidence="3">Single-pass type II membrane protein</topology>
    </subcellularLocation>
</comment>